<gene>
    <name evidence="1" type="ORF">PGTUg99_034325</name>
</gene>
<comment type="caution">
    <text evidence="1">The sequence shown here is derived from an EMBL/GenBank/DDBJ whole genome shotgun (WGS) entry which is preliminary data.</text>
</comment>
<sequence length="102" mass="11263">MIRLAPGSGAGSALSRPAGPDRIRHILVGSFHKRSVVSSVQYGVRFGRSRLGAAEFFVELITSVSEEIARFVITLRPAASDRSPVVPVQSLRNMYNFHRHFL</sequence>
<reference evidence="1 2" key="1">
    <citation type="submission" date="2019-05" db="EMBL/GenBank/DDBJ databases">
        <title>Emergence of the Ug99 lineage of the wheat stem rust pathogen through somatic hybridization.</title>
        <authorList>
            <person name="Li F."/>
            <person name="Upadhyaya N.M."/>
            <person name="Sperschneider J."/>
            <person name="Matny O."/>
            <person name="Nguyen-Phuc H."/>
            <person name="Mago R."/>
            <person name="Raley C."/>
            <person name="Miller M.E."/>
            <person name="Silverstein K.A.T."/>
            <person name="Henningsen E."/>
            <person name="Hirsch C.D."/>
            <person name="Visser B."/>
            <person name="Pretorius Z.A."/>
            <person name="Steffenson B.J."/>
            <person name="Schwessinger B."/>
            <person name="Dodds P.N."/>
            <person name="Figueroa M."/>
        </authorList>
    </citation>
    <scope>NUCLEOTIDE SEQUENCE [LARGE SCALE GENOMIC DNA]</scope>
    <source>
        <strain evidence="1 2">Ug99</strain>
    </source>
</reference>
<evidence type="ECO:0000313" key="2">
    <source>
        <dbReference type="Proteomes" id="UP000325313"/>
    </source>
</evidence>
<name>A0A5B0S1L4_PUCGR</name>
<proteinExistence type="predicted"/>
<dbReference type="EMBL" id="VDEP01000103">
    <property type="protein sequence ID" value="KAA1131638.1"/>
    <property type="molecule type" value="Genomic_DNA"/>
</dbReference>
<dbReference type="Proteomes" id="UP000325313">
    <property type="component" value="Unassembled WGS sequence"/>
</dbReference>
<protein>
    <submittedName>
        <fullName evidence="1">Uncharacterized protein</fullName>
    </submittedName>
</protein>
<organism evidence="1 2">
    <name type="scientific">Puccinia graminis f. sp. tritici</name>
    <dbReference type="NCBI Taxonomy" id="56615"/>
    <lineage>
        <taxon>Eukaryota</taxon>
        <taxon>Fungi</taxon>
        <taxon>Dikarya</taxon>
        <taxon>Basidiomycota</taxon>
        <taxon>Pucciniomycotina</taxon>
        <taxon>Pucciniomycetes</taxon>
        <taxon>Pucciniales</taxon>
        <taxon>Pucciniaceae</taxon>
        <taxon>Puccinia</taxon>
    </lineage>
</organism>
<accession>A0A5B0S1L4</accession>
<evidence type="ECO:0000313" key="1">
    <source>
        <dbReference type="EMBL" id="KAA1131638.1"/>
    </source>
</evidence>
<dbReference type="AlphaFoldDB" id="A0A5B0S1L4"/>